<dbReference type="InterPro" id="IPR012349">
    <property type="entry name" value="Split_barrel_FMN-bd"/>
</dbReference>
<reference evidence="1" key="1">
    <citation type="journal article" date="2014" name="Int. J. Syst. Evol. Microbiol.">
        <title>Complete genome sequence of Corynebacterium casei LMG S-19264T (=DSM 44701T), isolated from a smear-ripened cheese.</title>
        <authorList>
            <consortium name="US DOE Joint Genome Institute (JGI-PGF)"/>
            <person name="Walter F."/>
            <person name="Albersmeier A."/>
            <person name="Kalinowski J."/>
            <person name="Ruckert C."/>
        </authorList>
    </citation>
    <scope>NUCLEOTIDE SEQUENCE</scope>
    <source>
        <strain evidence="1">CCM 7664</strain>
    </source>
</reference>
<dbReference type="AlphaFoldDB" id="A0A8J3AXQ5"/>
<proteinExistence type="predicted"/>
<dbReference type="Pfam" id="PF04299">
    <property type="entry name" value="FMN_bind_2"/>
    <property type="match status" value="1"/>
</dbReference>
<dbReference type="Gene3D" id="2.30.110.10">
    <property type="entry name" value="Electron Transport, Fmn-binding Protein, Chain A"/>
    <property type="match status" value="1"/>
</dbReference>
<dbReference type="PIRSF" id="PIRSF010372">
    <property type="entry name" value="PaiB"/>
    <property type="match status" value="1"/>
</dbReference>
<dbReference type="PANTHER" id="PTHR35802:SF1">
    <property type="entry name" value="PROTEASE SYNTHASE AND SPORULATION PROTEIN PAI 2"/>
    <property type="match status" value="1"/>
</dbReference>
<organism evidence="1 2">
    <name type="scientific">Oxalicibacterium solurbis</name>
    <dbReference type="NCBI Taxonomy" id="69280"/>
    <lineage>
        <taxon>Bacteria</taxon>
        <taxon>Pseudomonadati</taxon>
        <taxon>Pseudomonadota</taxon>
        <taxon>Betaproteobacteria</taxon>
        <taxon>Burkholderiales</taxon>
        <taxon>Oxalobacteraceae</taxon>
        <taxon>Oxalicibacterium</taxon>
    </lineage>
</organism>
<gene>
    <name evidence="1" type="ORF">GCM10011430_06100</name>
</gene>
<keyword evidence="2" id="KW-1185">Reference proteome</keyword>
<evidence type="ECO:0000313" key="2">
    <source>
        <dbReference type="Proteomes" id="UP000627205"/>
    </source>
</evidence>
<dbReference type="RefSeq" id="WP_188419485.1">
    <property type="nucleotide sequence ID" value="NZ_BMDP01000001.1"/>
</dbReference>
<accession>A0A8J3AXQ5</accession>
<comment type="caution">
    <text evidence="1">The sequence shown here is derived from an EMBL/GenBank/DDBJ whole genome shotgun (WGS) entry which is preliminary data.</text>
</comment>
<dbReference type="PANTHER" id="PTHR35802">
    <property type="entry name" value="PROTEASE SYNTHASE AND SPORULATION PROTEIN PAI 2"/>
    <property type="match status" value="1"/>
</dbReference>
<protein>
    <submittedName>
        <fullName evidence="1">Transcriptional regulator</fullName>
    </submittedName>
</protein>
<dbReference type="EMBL" id="BMDP01000001">
    <property type="protein sequence ID" value="GGI53436.1"/>
    <property type="molecule type" value="Genomic_DNA"/>
</dbReference>
<reference evidence="1" key="2">
    <citation type="submission" date="2020-09" db="EMBL/GenBank/DDBJ databases">
        <authorList>
            <person name="Sun Q."/>
            <person name="Sedlacek I."/>
        </authorList>
    </citation>
    <scope>NUCLEOTIDE SEQUENCE</scope>
    <source>
        <strain evidence="1">CCM 7664</strain>
    </source>
</reference>
<dbReference type="Proteomes" id="UP000627205">
    <property type="component" value="Unassembled WGS sequence"/>
</dbReference>
<sequence>MYLPPHFAQTDIEASYRLIEESPLGILITQSSGGIEANHLPFLLDRTQESVRLLCHVARANPVWQQMQSDVDCLVIFQGASTYISPSLYPSKNDTHRVVPTYNYAAVHITGKIIVHDDMKWLRAQAGRLTQQLETSREVPWKMGGAPHDFINEQLARIVGLEIRIAGLQAKWKMSQNRSDVDRQGVVTGLQSGDDQSKAVSHIVQSLMETPHFETK</sequence>
<dbReference type="SUPFAM" id="SSF50475">
    <property type="entry name" value="FMN-binding split barrel"/>
    <property type="match status" value="1"/>
</dbReference>
<evidence type="ECO:0000313" key="1">
    <source>
        <dbReference type="EMBL" id="GGI53436.1"/>
    </source>
</evidence>
<dbReference type="InterPro" id="IPR007396">
    <property type="entry name" value="TR_PAI2-type"/>
</dbReference>
<name>A0A8J3AXQ5_9BURK</name>